<feature type="domain" description="Terpene synthase N-terminal" evidence="4">
    <location>
        <begin position="179"/>
        <end position="304"/>
    </location>
</feature>
<protein>
    <recommendedName>
        <fullName evidence="4">Terpene synthase N-terminal domain-containing protein</fullName>
    </recommendedName>
</protein>
<gene>
    <name evidence="5" type="ORF">LITE_LOCUS19784</name>
</gene>
<organism evidence="5 6">
    <name type="scientific">Linum tenue</name>
    <dbReference type="NCBI Taxonomy" id="586396"/>
    <lineage>
        <taxon>Eukaryota</taxon>
        <taxon>Viridiplantae</taxon>
        <taxon>Streptophyta</taxon>
        <taxon>Embryophyta</taxon>
        <taxon>Tracheophyta</taxon>
        <taxon>Spermatophyta</taxon>
        <taxon>Magnoliopsida</taxon>
        <taxon>eudicotyledons</taxon>
        <taxon>Gunneridae</taxon>
        <taxon>Pentapetalae</taxon>
        <taxon>rosids</taxon>
        <taxon>fabids</taxon>
        <taxon>Malpighiales</taxon>
        <taxon>Linaceae</taxon>
        <taxon>Linum</taxon>
    </lineage>
</organism>
<dbReference type="SUPFAM" id="SSF48239">
    <property type="entry name" value="Terpenoid cyclases/Protein prenyltransferases"/>
    <property type="match status" value="2"/>
</dbReference>
<name>A0AAV0KSU7_9ROSI</name>
<keyword evidence="2" id="KW-0460">Magnesium</keyword>
<reference evidence="5" key="1">
    <citation type="submission" date="2022-08" db="EMBL/GenBank/DDBJ databases">
        <authorList>
            <person name="Gutierrez-Valencia J."/>
        </authorList>
    </citation>
    <scope>NUCLEOTIDE SEQUENCE</scope>
</reference>
<dbReference type="PANTHER" id="PTHR31739:SF3">
    <property type="entry name" value="ENT-KAUR-16-ENE SYNTHASE, CHLOROPLASTIC"/>
    <property type="match status" value="1"/>
</dbReference>
<dbReference type="InterPro" id="IPR001906">
    <property type="entry name" value="Terpene_synth_N"/>
</dbReference>
<keyword evidence="6" id="KW-1185">Reference proteome</keyword>
<sequence>MFEKGDHHHDHASASAYDTAWVAMVPSPNNKPSSPQFPGCLNWILHNQHKDGSWGIHPNLLRKDALSSTLACVLALKRWGIGNQHVHNGTSRSSGCLRDSRQQNPVGFDVIFPAMVEAAAVDFDLSLPLDAGVVDPMLRKRDDWLRMMMTTSSSSSRSKGHNAYLAYISEGMGNSRRHWQTALSFRRSNGSILNSPSATAAAFIHLRDSNSLDYLASIFDDDHLLLPAAGVAAVPTSYPHQVQTRLSLIDGIQNLGIQHHFRDQIKRGLDEIHTCWVQGDEDIFLDPTTCAMAFRILRLNGYPVFPGN</sequence>
<accession>A0AAV0KSU7</accession>
<dbReference type="GO" id="GO:0009507">
    <property type="term" value="C:chloroplast"/>
    <property type="evidence" value="ECO:0007669"/>
    <property type="project" value="TreeGrafter"/>
</dbReference>
<dbReference type="InterPro" id="IPR036965">
    <property type="entry name" value="Terpene_synth_N_sf"/>
</dbReference>
<dbReference type="GO" id="GO:0009686">
    <property type="term" value="P:gibberellin biosynthetic process"/>
    <property type="evidence" value="ECO:0007669"/>
    <property type="project" value="TreeGrafter"/>
</dbReference>
<dbReference type="PANTHER" id="PTHR31739">
    <property type="entry name" value="ENT-COPALYL DIPHOSPHATE SYNTHASE, CHLOROPLASTIC"/>
    <property type="match status" value="1"/>
</dbReference>
<dbReference type="GO" id="GO:0000287">
    <property type="term" value="F:magnesium ion binding"/>
    <property type="evidence" value="ECO:0007669"/>
    <property type="project" value="TreeGrafter"/>
</dbReference>
<evidence type="ECO:0000313" key="6">
    <source>
        <dbReference type="Proteomes" id="UP001154282"/>
    </source>
</evidence>
<dbReference type="InterPro" id="IPR008930">
    <property type="entry name" value="Terpenoid_cyclase/PrenylTrfase"/>
</dbReference>
<evidence type="ECO:0000256" key="1">
    <source>
        <dbReference type="ARBA" id="ARBA00001946"/>
    </source>
</evidence>
<dbReference type="Pfam" id="PF01397">
    <property type="entry name" value="Terpene_synth"/>
    <property type="match status" value="1"/>
</dbReference>
<evidence type="ECO:0000256" key="3">
    <source>
        <dbReference type="ARBA" id="ARBA00023239"/>
    </source>
</evidence>
<evidence type="ECO:0000313" key="5">
    <source>
        <dbReference type="EMBL" id="CAI0424076.1"/>
    </source>
</evidence>
<dbReference type="Gene3D" id="1.50.10.160">
    <property type="match status" value="1"/>
</dbReference>
<keyword evidence="3" id="KW-0456">Lyase</keyword>
<dbReference type="Gene3D" id="1.50.10.130">
    <property type="entry name" value="Terpene synthase, N-terminal domain"/>
    <property type="match status" value="1"/>
</dbReference>
<dbReference type="Proteomes" id="UP001154282">
    <property type="component" value="Unassembled WGS sequence"/>
</dbReference>
<proteinExistence type="predicted"/>
<dbReference type="GO" id="GO:0010333">
    <property type="term" value="F:terpene synthase activity"/>
    <property type="evidence" value="ECO:0007669"/>
    <property type="project" value="InterPro"/>
</dbReference>
<comment type="cofactor">
    <cofactor evidence="1">
        <name>Mg(2+)</name>
        <dbReference type="ChEBI" id="CHEBI:18420"/>
    </cofactor>
</comment>
<evidence type="ECO:0000259" key="4">
    <source>
        <dbReference type="Pfam" id="PF01397"/>
    </source>
</evidence>
<dbReference type="InterPro" id="IPR050148">
    <property type="entry name" value="Terpene_synthase-like"/>
</dbReference>
<dbReference type="AlphaFoldDB" id="A0AAV0KSU7"/>
<comment type="caution">
    <text evidence="5">The sequence shown here is derived from an EMBL/GenBank/DDBJ whole genome shotgun (WGS) entry which is preliminary data.</text>
</comment>
<evidence type="ECO:0000256" key="2">
    <source>
        <dbReference type="ARBA" id="ARBA00022842"/>
    </source>
</evidence>
<dbReference type="EMBL" id="CAMGYJ010000005">
    <property type="protein sequence ID" value="CAI0424076.1"/>
    <property type="molecule type" value="Genomic_DNA"/>
</dbReference>